<evidence type="ECO:0000256" key="1">
    <source>
        <dbReference type="ARBA" id="ARBA00004370"/>
    </source>
</evidence>
<evidence type="ECO:0000313" key="7">
    <source>
        <dbReference type="EMBL" id="OGL89349.1"/>
    </source>
</evidence>
<dbReference type="GO" id="GO:0016020">
    <property type="term" value="C:membrane"/>
    <property type="evidence" value="ECO:0007669"/>
    <property type="project" value="UniProtKB-SubCell"/>
</dbReference>
<keyword evidence="2" id="KW-0813">Transport</keyword>
<organism evidence="7 8">
    <name type="scientific">Candidatus Uhrbacteria bacterium RIFCSPLOWO2_02_FULL_51_9</name>
    <dbReference type="NCBI Taxonomy" id="1802410"/>
    <lineage>
        <taxon>Bacteria</taxon>
        <taxon>Candidatus Uhriibacteriota</taxon>
    </lineage>
</organism>
<dbReference type="STRING" id="1802410.A3H75_02145"/>
<gene>
    <name evidence="7" type="ORF">A3H75_02145</name>
</gene>
<protein>
    <submittedName>
        <fullName evidence="7">Uncharacterized protein</fullName>
    </submittedName>
</protein>
<evidence type="ECO:0000256" key="2">
    <source>
        <dbReference type="ARBA" id="ARBA00022448"/>
    </source>
</evidence>
<keyword evidence="6" id="KW-0066">ATP synthesis</keyword>
<evidence type="ECO:0000256" key="5">
    <source>
        <dbReference type="ARBA" id="ARBA00023136"/>
    </source>
</evidence>
<dbReference type="AlphaFoldDB" id="A0A1F7VFQ9"/>
<dbReference type="InterPro" id="IPR000711">
    <property type="entry name" value="ATPase_OSCP/dsu"/>
</dbReference>
<dbReference type="EMBL" id="MGES01000006">
    <property type="protein sequence ID" value="OGL89349.1"/>
    <property type="molecule type" value="Genomic_DNA"/>
</dbReference>
<evidence type="ECO:0000256" key="6">
    <source>
        <dbReference type="ARBA" id="ARBA00023310"/>
    </source>
</evidence>
<keyword evidence="4" id="KW-0406">Ion transport</keyword>
<dbReference type="PANTHER" id="PTHR11910">
    <property type="entry name" value="ATP SYNTHASE DELTA CHAIN"/>
    <property type="match status" value="1"/>
</dbReference>
<comment type="caution">
    <text evidence="7">The sequence shown here is derived from an EMBL/GenBank/DDBJ whole genome shotgun (WGS) entry which is preliminary data.</text>
</comment>
<comment type="subcellular location">
    <subcellularLocation>
        <location evidence="1">Membrane</location>
    </subcellularLocation>
</comment>
<name>A0A1F7VFQ9_9BACT</name>
<proteinExistence type="predicted"/>
<evidence type="ECO:0000256" key="4">
    <source>
        <dbReference type="ARBA" id="ARBA00023065"/>
    </source>
</evidence>
<keyword evidence="3" id="KW-0375">Hydrogen ion transport</keyword>
<dbReference type="GO" id="GO:0046933">
    <property type="term" value="F:proton-transporting ATP synthase activity, rotational mechanism"/>
    <property type="evidence" value="ECO:0007669"/>
    <property type="project" value="InterPro"/>
</dbReference>
<sequence>MKNKVTDTELARALWHITRDATDENIAERVRVFVEYLHTHGMLHRGERIAACFSDVARRQEGKSELVLESAHPVSEALIAEIQQVLSCADATVITKQNPALVGGVIARVNDVVYDMSVTAQLQRLTAQLIA</sequence>
<keyword evidence="5" id="KW-0472">Membrane</keyword>
<evidence type="ECO:0000256" key="3">
    <source>
        <dbReference type="ARBA" id="ARBA00022781"/>
    </source>
</evidence>
<accession>A0A1F7VFQ9</accession>
<reference evidence="7 8" key="1">
    <citation type="journal article" date="2016" name="Nat. Commun.">
        <title>Thousands of microbial genomes shed light on interconnected biogeochemical processes in an aquifer system.</title>
        <authorList>
            <person name="Anantharaman K."/>
            <person name="Brown C.T."/>
            <person name="Hug L.A."/>
            <person name="Sharon I."/>
            <person name="Castelle C.J."/>
            <person name="Probst A.J."/>
            <person name="Thomas B.C."/>
            <person name="Singh A."/>
            <person name="Wilkins M.J."/>
            <person name="Karaoz U."/>
            <person name="Brodie E.L."/>
            <person name="Williams K.H."/>
            <person name="Hubbard S.S."/>
            <person name="Banfield J.F."/>
        </authorList>
    </citation>
    <scope>NUCLEOTIDE SEQUENCE [LARGE SCALE GENOMIC DNA]</scope>
</reference>
<dbReference type="Pfam" id="PF00213">
    <property type="entry name" value="OSCP"/>
    <property type="match status" value="1"/>
</dbReference>
<dbReference type="Proteomes" id="UP000176678">
    <property type="component" value="Unassembled WGS sequence"/>
</dbReference>
<evidence type="ECO:0000313" key="8">
    <source>
        <dbReference type="Proteomes" id="UP000176678"/>
    </source>
</evidence>